<feature type="transmembrane region" description="Helical" evidence="7">
    <location>
        <begin position="296"/>
        <end position="314"/>
    </location>
</feature>
<dbReference type="InterPro" id="IPR036259">
    <property type="entry name" value="MFS_trans_sf"/>
</dbReference>
<feature type="transmembrane region" description="Helical" evidence="7">
    <location>
        <begin position="185"/>
        <end position="202"/>
    </location>
</feature>
<proteinExistence type="predicted"/>
<feature type="domain" description="Major facilitator superfamily (MFS) profile" evidence="8">
    <location>
        <begin position="19"/>
        <end position="411"/>
    </location>
</feature>
<evidence type="ECO:0000256" key="3">
    <source>
        <dbReference type="ARBA" id="ARBA00022475"/>
    </source>
</evidence>
<feature type="transmembrane region" description="Helical" evidence="7">
    <location>
        <begin position="382"/>
        <end position="404"/>
    </location>
</feature>
<reference evidence="9 10" key="1">
    <citation type="submission" date="2007-03" db="EMBL/GenBank/DDBJ databases">
        <title>Complete sequence of Desulfotomaculum reducens MI-1.</title>
        <authorList>
            <consortium name="US DOE Joint Genome Institute"/>
            <person name="Copeland A."/>
            <person name="Lucas S."/>
            <person name="Lapidus A."/>
            <person name="Barry K."/>
            <person name="Detter J.C."/>
            <person name="Glavina del Rio T."/>
            <person name="Hammon N."/>
            <person name="Israni S."/>
            <person name="Dalin E."/>
            <person name="Tice H."/>
            <person name="Pitluck S."/>
            <person name="Sims D."/>
            <person name="Brettin T."/>
            <person name="Bruce D."/>
            <person name="Han C."/>
            <person name="Tapia R."/>
            <person name="Schmutz J."/>
            <person name="Larimer F."/>
            <person name="Land M."/>
            <person name="Hauser L."/>
            <person name="Kyrpides N."/>
            <person name="Kim E."/>
            <person name="Tebo B.M."/>
            <person name="Richardson P."/>
        </authorList>
    </citation>
    <scope>NUCLEOTIDE SEQUENCE [LARGE SCALE GENOMIC DNA]</scope>
    <source>
        <strain evidence="9 10">MI-1</strain>
    </source>
</reference>
<dbReference type="InterPro" id="IPR020846">
    <property type="entry name" value="MFS_dom"/>
</dbReference>
<dbReference type="OrthoDB" id="9775268at2"/>
<dbReference type="eggNOG" id="COG2814">
    <property type="taxonomic scope" value="Bacteria"/>
</dbReference>
<keyword evidence="2" id="KW-0813">Transport</keyword>
<dbReference type="STRING" id="349161.Dred_1272"/>
<name>A4J403_DESRM</name>
<feature type="transmembrane region" description="Helical" evidence="7">
    <location>
        <begin position="233"/>
        <end position="257"/>
    </location>
</feature>
<evidence type="ECO:0000256" key="2">
    <source>
        <dbReference type="ARBA" id="ARBA00022448"/>
    </source>
</evidence>
<evidence type="ECO:0000256" key="6">
    <source>
        <dbReference type="ARBA" id="ARBA00023136"/>
    </source>
</evidence>
<evidence type="ECO:0000256" key="7">
    <source>
        <dbReference type="SAM" id="Phobius"/>
    </source>
</evidence>
<dbReference type="CDD" id="cd06173">
    <property type="entry name" value="MFS_MefA_like"/>
    <property type="match status" value="1"/>
</dbReference>
<dbReference type="RefSeq" id="WP_011877630.1">
    <property type="nucleotide sequence ID" value="NC_009253.1"/>
</dbReference>
<evidence type="ECO:0000259" key="8">
    <source>
        <dbReference type="PROSITE" id="PS50850"/>
    </source>
</evidence>
<evidence type="ECO:0000256" key="4">
    <source>
        <dbReference type="ARBA" id="ARBA00022692"/>
    </source>
</evidence>
<protein>
    <submittedName>
        <fullName evidence="9">Major facilitator superfamily MFS_1</fullName>
    </submittedName>
</protein>
<evidence type="ECO:0000256" key="1">
    <source>
        <dbReference type="ARBA" id="ARBA00004651"/>
    </source>
</evidence>
<keyword evidence="6 7" id="KW-0472">Membrane</keyword>
<feature type="transmembrane region" description="Helical" evidence="7">
    <location>
        <begin position="89"/>
        <end position="108"/>
    </location>
</feature>
<feature type="transmembrane region" description="Helical" evidence="7">
    <location>
        <begin position="320"/>
        <end position="345"/>
    </location>
</feature>
<dbReference type="Gene3D" id="1.20.1250.20">
    <property type="entry name" value="MFS general substrate transporter like domains"/>
    <property type="match status" value="1"/>
</dbReference>
<keyword evidence="5 7" id="KW-1133">Transmembrane helix</keyword>
<feature type="transmembrane region" description="Helical" evidence="7">
    <location>
        <begin position="357"/>
        <end position="376"/>
    </location>
</feature>
<dbReference type="InterPro" id="IPR010290">
    <property type="entry name" value="TM_effector"/>
</dbReference>
<dbReference type="SUPFAM" id="SSF103473">
    <property type="entry name" value="MFS general substrate transporter"/>
    <property type="match status" value="1"/>
</dbReference>
<sequence>MGYLKKIINKLTRVSALAALQHRNFRLFYFGQMISVIGFWMQNIAQAWVVLELTNSPFLLGLVTFVQFLPNLIFSLFAGVFADRFPRRVLVIGTQTLFMMLAVIFAILSGAGILQYWHIVVISALLGVTHAVDIPARQSLLVEMVGRNDLSNAIALNSSMFNAARVVGPALGGLVLAKYDATTCFLINAISYLFVIFGLLAMKSVNKTKRKYTQNILSQIKEGMLYIRSTPTVLIPMLLLATVSISAMNFGVLVPVFARTVLGQGPEGFGLLVSSQGMGSLIGAILLVVASKHTNLTKFLWGGATCLGFSQLLLGQMNWYWPVAVLLVAAGWSMVSLSASVNSLIQLQVPDDLRGRVMSIYSVCFIGLSSVGGMIAGTVAKWFGASVAFSISGLIALLTTFILAKLWHRKKYTSQFNL</sequence>
<dbReference type="PROSITE" id="PS50850">
    <property type="entry name" value="MFS"/>
    <property type="match status" value="1"/>
</dbReference>
<keyword evidence="4 7" id="KW-0812">Transmembrane</keyword>
<dbReference type="EMBL" id="CP000612">
    <property type="protein sequence ID" value="ABO49806.1"/>
    <property type="molecule type" value="Genomic_DNA"/>
</dbReference>
<evidence type="ECO:0000256" key="5">
    <source>
        <dbReference type="ARBA" id="ARBA00022989"/>
    </source>
</evidence>
<dbReference type="GO" id="GO:0005886">
    <property type="term" value="C:plasma membrane"/>
    <property type="evidence" value="ECO:0007669"/>
    <property type="project" value="UniProtKB-SubCell"/>
</dbReference>
<evidence type="ECO:0000313" key="10">
    <source>
        <dbReference type="Proteomes" id="UP000001556"/>
    </source>
</evidence>
<dbReference type="Pfam" id="PF05977">
    <property type="entry name" value="MFS_3"/>
    <property type="match status" value="1"/>
</dbReference>
<feature type="transmembrane region" description="Helical" evidence="7">
    <location>
        <begin position="269"/>
        <end position="289"/>
    </location>
</feature>
<feature type="transmembrane region" description="Helical" evidence="7">
    <location>
        <begin position="27"/>
        <end position="51"/>
    </location>
</feature>
<dbReference type="KEGG" id="drm:Dred_1272"/>
<dbReference type="PANTHER" id="PTHR23513">
    <property type="entry name" value="INTEGRAL MEMBRANE EFFLUX PROTEIN-RELATED"/>
    <property type="match status" value="1"/>
</dbReference>
<dbReference type="GO" id="GO:0022857">
    <property type="term" value="F:transmembrane transporter activity"/>
    <property type="evidence" value="ECO:0007669"/>
    <property type="project" value="InterPro"/>
</dbReference>
<keyword evidence="10" id="KW-1185">Reference proteome</keyword>
<dbReference type="AlphaFoldDB" id="A4J403"/>
<feature type="transmembrane region" description="Helical" evidence="7">
    <location>
        <begin position="57"/>
        <end position="82"/>
    </location>
</feature>
<gene>
    <name evidence="9" type="ordered locus">Dred_1272</name>
</gene>
<dbReference type="HOGENOM" id="CLU_034180_11_2_9"/>
<comment type="subcellular location">
    <subcellularLocation>
        <location evidence="1">Cell membrane</location>
        <topology evidence="1">Multi-pass membrane protein</topology>
    </subcellularLocation>
</comment>
<keyword evidence="3" id="KW-1003">Cell membrane</keyword>
<dbReference type="PANTHER" id="PTHR23513:SF11">
    <property type="entry name" value="STAPHYLOFERRIN A TRANSPORTER"/>
    <property type="match status" value="1"/>
</dbReference>
<organism evidence="9 10">
    <name type="scientific">Desulforamulus reducens (strain ATCC BAA-1160 / DSM 100696 / MI-1)</name>
    <name type="common">Desulfotomaculum reducens</name>
    <dbReference type="NCBI Taxonomy" id="349161"/>
    <lineage>
        <taxon>Bacteria</taxon>
        <taxon>Bacillati</taxon>
        <taxon>Bacillota</taxon>
        <taxon>Clostridia</taxon>
        <taxon>Eubacteriales</taxon>
        <taxon>Peptococcaceae</taxon>
        <taxon>Desulforamulus</taxon>
    </lineage>
</organism>
<accession>A4J403</accession>
<dbReference type="Proteomes" id="UP000001556">
    <property type="component" value="Chromosome"/>
</dbReference>
<evidence type="ECO:0000313" key="9">
    <source>
        <dbReference type="EMBL" id="ABO49806.1"/>
    </source>
</evidence>